<dbReference type="AlphaFoldDB" id="A0A1C7LT07"/>
<dbReference type="EMBL" id="LUGG01000023">
    <property type="protein sequence ID" value="OBZ67780.1"/>
    <property type="molecule type" value="Genomic_DNA"/>
</dbReference>
<evidence type="ECO:0000313" key="2">
    <source>
        <dbReference type="Proteomes" id="UP000092993"/>
    </source>
</evidence>
<organism evidence="1 2">
    <name type="scientific">Grifola frondosa</name>
    <name type="common">Maitake</name>
    <name type="synonym">Polyporus frondosus</name>
    <dbReference type="NCBI Taxonomy" id="5627"/>
    <lineage>
        <taxon>Eukaryota</taxon>
        <taxon>Fungi</taxon>
        <taxon>Dikarya</taxon>
        <taxon>Basidiomycota</taxon>
        <taxon>Agaricomycotina</taxon>
        <taxon>Agaricomycetes</taxon>
        <taxon>Polyporales</taxon>
        <taxon>Grifolaceae</taxon>
        <taxon>Grifola</taxon>
    </lineage>
</organism>
<dbReference type="OrthoDB" id="2802108at2759"/>
<protein>
    <submittedName>
        <fullName evidence="1">Uncharacterized protein</fullName>
    </submittedName>
</protein>
<dbReference type="Proteomes" id="UP000092993">
    <property type="component" value="Unassembled WGS sequence"/>
</dbReference>
<accession>A0A1C7LT07</accession>
<keyword evidence="2" id="KW-1185">Reference proteome</keyword>
<proteinExistence type="predicted"/>
<sequence length="132" mass="15107">MSTSHEKTNSYDEKIETVQPVVPVEPSKKRDGCLKLRYCRLGPNKFRECSAAGVPQDALHGDPTGVLFDWVNSLFFFSYIICQVPAYDPLEVISSSYLVGMCRNRLGYLLYGDVFCIQFCWLVRRPDWSRGL</sequence>
<evidence type="ECO:0000313" key="1">
    <source>
        <dbReference type="EMBL" id="OBZ67780.1"/>
    </source>
</evidence>
<name>A0A1C7LT07_GRIFR</name>
<gene>
    <name evidence="1" type="ORF">A0H81_12457</name>
</gene>
<dbReference type="STRING" id="5627.A0A1C7LT07"/>
<reference evidence="1 2" key="1">
    <citation type="submission" date="2016-03" db="EMBL/GenBank/DDBJ databases">
        <title>Whole genome sequencing of Grifola frondosa 9006-11.</title>
        <authorList>
            <person name="Min B."/>
            <person name="Park H."/>
            <person name="Kim J.-G."/>
            <person name="Cho H."/>
            <person name="Oh Y.-L."/>
            <person name="Kong W.-S."/>
            <person name="Choi I.-G."/>
        </authorList>
    </citation>
    <scope>NUCLEOTIDE SEQUENCE [LARGE SCALE GENOMIC DNA]</scope>
    <source>
        <strain evidence="1 2">9006-11</strain>
    </source>
</reference>
<comment type="caution">
    <text evidence="1">The sequence shown here is derived from an EMBL/GenBank/DDBJ whole genome shotgun (WGS) entry which is preliminary data.</text>
</comment>